<proteinExistence type="predicted"/>
<keyword evidence="3" id="KW-1185">Reference proteome</keyword>
<dbReference type="PROSITE" id="PS50930">
    <property type="entry name" value="HTH_LYTTR"/>
    <property type="match status" value="1"/>
</dbReference>
<dbReference type="InterPro" id="IPR007492">
    <property type="entry name" value="LytTR_DNA-bd_dom"/>
</dbReference>
<evidence type="ECO:0000313" key="3">
    <source>
        <dbReference type="Proteomes" id="UP000322362"/>
    </source>
</evidence>
<accession>A0A5D4HFF9</accession>
<gene>
    <name evidence="2" type="ORF">FXV77_06095</name>
</gene>
<feature type="domain" description="HTH LytTR-type" evidence="1">
    <location>
        <begin position="1"/>
        <end position="59"/>
    </location>
</feature>
<dbReference type="RefSeq" id="WP_148918309.1">
    <property type="nucleotide sequence ID" value="NZ_VTAV01000002.1"/>
</dbReference>
<dbReference type="Proteomes" id="UP000322362">
    <property type="component" value="Unassembled WGS sequence"/>
</dbReference>
<dbReference type="AlphaFoldDB" id="A0A5D4HFF9"/>
<evidence type="ECO:0000259" key="1">
    <source>
        <dbReference type="PROSITE" id="PS50930"/>
    </source>
</evidence>
<evidence type="ECO:0000313" key="2">
    <source>
        <dbReference type="EMBL" id="TYR37570.1"/>
    </source>
</evidence>
<dbReference type="EMBL" id="VTAV01000002">
    <property type="protein sequence ID" value="TYR37570.1"/>
    <property type="molecule type" value="Genomic_DNA"/>
</dbReference>
<dbReference type="Gene3D" id="2.40.50.1020">
    <property type="entry name" value="LytTr DNA-binding domain"/>
    <property type="match status" value="1"/>
</dbReference>
<dbReference type="GO" id="GO:0003677">
    <property type="term" value="F:DNA binding"/>
    <property type="evidence" value="ECO:0007669"/>
    <property type="project" value="InterPro"/>
</dbReference>
<protein>
    <submittedName>
        <fullName evidence="2">LytTR family transcriptional regulator</fullName>
    </submittedName>
</protein>
<reference evidence="2 3" key="1">
    <citation type="submission" date="2019-08" db="EMBL/GenBank/DDBJ databases">
        <title>Phlebobacter frassis gen. nov. sp. nov., a new member of family Sphingobacteriaceae isolated from sand fly rearing media.</title>
        <authorList>
            <person name="Kakumanu M.L."/>
            <person name="Marayati B.F."/>
            <person name="Wada-Katsumata A."/>
            <person name="Wasserberg G."/>
            <person name="Schal C."/>
            <person name="Apperson C.S."/>
            <person name="Ponnusamy L."/>
        </authorList>
    </citation>
    <scope>NUCLEOTIDE SEQUENCE [LARGE SCALE GENOMIC DNA]</scope>
    <source>
        <strain evidence="2 3">SSI9</strain>
    </source>
</reference>
<organism evidence="2 3">
    <name type="scientific">Sphingobacterium phlebotomi</name>
    <dbReference type="NCBI Taxonomy" id="2605433"/>
    <lineage>
        <taxon>Bacteria</taxon>
        <taxon>Pseudomonadati</taxon>
        <taxon>Bacteroidota</taxon>
        <taxon>Sphingobacteriia</taxon>
        <taxon>Sphingobacteriales</taxon>
        <taxon>Sphingobacteriaceae</taxon>
        <taxon>Sphingobacterium</taxon>
    </lineage>
</organism>
<comment type="caution">
    <text evidence="2">The sequence shown here is derived from an EMBL/GenBank/DDBJ whole genome shotgun (WGS) entry which is preliminary data.</text>
</comment>
<dbReference type="Pfam" id="PF04397">
    <property type="entry name" value="LytTR"/>
    <property type="match status" value="1"/>
</dbReference>
<sequence length="59" mass="6923">MAEKFNPQKFIRIHRSTIAHLHHVCEVYRDIGKTFIVMNNGPEFNVGRSFLPLIKKLMV</sequence>
<name>A0A5D4HFF9_9SPHI</name>